<dbReference type="EMBL" id="JAKUCV010007136">
    <property type="protein sequence ID" value="KAJ4824635.1"/>
    <property type="molecule type" value="Genomic_DNA"/>
</dbReference>
<feature type="domain" description="Zinc knuckle CX2CX4HX4C" evidence="2">
    <location>
        <begin position="14"/>
        <end position="58"/>
    </location>
</feature>
<organism evidence="3 4">
    <name type="scientific">Turnera subulata</name>
    <dbReference type="NCBI Taxonomy" id="218843"/>
    <lineage>
        <taxon>Eukaryota</taxon>
        <taxon>Viridiplantae</taxon>
        <taxon>Streptophyta</taxon>
        <taxon>Embryophyta</taxon>
        <taxon>Tracheophyta</taxon>
        <taxon>Spermatophyta</taxon>
        <taxon>Magnoliopsida</taxon>
        <taxon>eudicotyledons</taxon>
        <taxon>Gunneridae</taxon>
        <taxon>Pentapetalae</taxon>
        <taxon>rosids</taxon>
        <taxon>fabids</taxon>
        <taxon>Malpighiales</taxon>
        <taxon>Passifloraceae</taxon>
        <taxon>Turnera</taxon>
    </lineage>
</organism>
<dbReference type="OrthoDB" id="1707487at2759"/>
<sequence>MASCKCGLNILQEKPLIAGIHVTDMLDTKHWIKVKYERLGEFCYNCGRITHPTKKCDKLRRKIVNEEHESVLSCGPWLRAKERSTRFLPRLTSVKPHQPCSTETKNAPAPTKTVPADANQPTEAPPGATTPSDQTSAAIQGGRKRKRRVVCWAQRRGTP</sequence>
<reference evidence="3" key="2">
    <citation type="journal article" date="2023" name="Plants (Basel)">
        <title>Annotation of the Turnera subulata (Passifloraceae) Draft Genome Reveals the S-Locus Evolved after the Divergence of Turneroideae from Passifloroideae in a Stepwise Manner.</title>
        <authorList>
            <person name="Henning P.M."/>
            <person name="Roalson E.H."/>
            <person name="Mir W."/>
            <person name="McCubbin A.G."/>
            <person name="Shore J.S."/>
        </authorList>
    </citation>
    <scope>NUCLEOTIDE SEQUENCE</scope>
    <source>
        <strain evidence="3">F60SS</strain>
    </source>
</reference>
<evidence type="ECO:0000313" key="4">
    <source>
        <dbReference type="Proteomes" id="UP001141552"/>
    </source>
</evidence>
<dbReference type="AlphaFoldDB" id="A0A9Q0F443"/>
<feature type="compositionally biased region" description="Polar residues" evidence="1">
    <location>
        <begin position="129"/>
        <end position="138"/>
    </location>
</feature>
<feature type="region of interest" description="Disordered" evidence="1">
    <location>
        <begin position="90"/>
        <end position="159"/>
    </location>
</feature>
<accession>A0A9Q0F443</accession>
<proteinExistence type="predicted"/>
<gene>
    <name evidence="3" type="ORF">Tsubulata_016354</name>
</gene>
<dbReference type="Pfam" id="PF14392">
    <property type="entry name" value="zf-CCHC_4"/>
    <property type="match status" value="1"/>
</dbReference>
<dbReference type="Proteomes" id="UP001141552">
    <property type="component" value="Unassembled WGS sequence"/>
</dbReference>
<evidence type="ECO:0000259" key="2">
    <source>
        <dbReference type="Pfam" id="PF14392"/>
    </source>
</evidence>
<protein>
    <recommendedName>
        <fullName evidence="2">Zinc knuckle CX2CX4HX4C domain-containing protein</fullName>
    </recommendedName>
</protein>
<name>A0A9Q0F443_9ROSI</name>
<reference evidence="3" key="1">
    <citation type="submission" date="2022-02" db="EMBL/GenBank/DDBJ databases">
        <authorList>
            <person name="Henning P.M."/>
            <person name="McCubbin A.G."/>
            <person name="Shore J.S."/>
        </authorList>
    </citation>
    <scope>NUCLEOTIDE SEQUENCE</scope>
    <source>
        <strain evidence="3">F60SS</strain>
        <tissue evidence="3">Leaves</tissue>
    </source>
</reference>
<evidence type="ECO:0000313" key="3">
    <source>
        <dbReference type="EMBL" id="KAJ4824635.1"/>
    </source>
</evidence>
<dbReference type="InterPro" id="IPR025836">
    <property type="entry name" value="Zn_knuckle_CX2CX4HX4C"/>
</dbReference>
<comment type="caution">
    <text evidence="3">The sequence shown here is derived from an EMBL/GenBank/DDBJ whole genome shotgun (WGS) entry which is preliminary data.</text>
</comment>
<evidence type="ECO:0000256" key="1">
    <source>
        <dbReference type="SAM" id="MobiDB-lite"/>
    </source>
</evidence>
<keyword evidence="4" id="KW-1185">Reference proteome</keyword>